<dbReference type="Pfam" id="PF00990">
    <property type="entry name" value="GGDEF"/>
    <property type="match status" value="1"/>
</dbReference>
<evidence type="ECO:0000313" key="4">
    <source>
        <dbReference type="Proteomes" id="UP000294929"/>
    </source>
</evidence>
<comment type="caution">
    <text evidence="3">The sequence shown here is derived from an EMBL/GenBank/DDBJ whole genome shotgun (WGS) entry which is preliminary data.</text>
</comment>
<dbReference type="InterPro" id="IPR029787">
    <property type="entry name" value="Nucleotide_cyclase"/>
</dbReference>
<dbReference type="InterPro" id="IPR000160">
    <property type="entry name" value="GGDEF_dom"/>
</dbReference>
<dbReference type="PROSITE" id="PS50887">
    <property type="entry name" value="GGDEF"/>
    <property type="match status" value="1"/>
</dbReference>
<accession>A0A4R5WBS5</accession>
<dbReference type="CDD" id="cd01949">
    <property type="entry name" value="GGDEF"/>
    <property type="match status" value="1"/>
</dbReference>
<dbReference type="NCBIfam" id="TIGR00254">
    <property type="entry name" value="GGDEF"/>
    <property type="match status" value="1"/>
</dbReference>
<dbReference type="SUPFAM" id="SSF55073">
    <property type="entry name" value="Nucleotide cyclase"/>
    <property type="match status" value="1"/>
</dbReference>
<dbReference type="Gene3D" id="3.30.70.270">
    <property type="match status" value="1"/>
</dbReference>
<feature type="transmembrane region" description="Helical" evidence="1">
    <location>
        <begin position="111"/>
        <end position="128"/>
    </location>
</feature>
<keyword evidence="1" id="KW-1133">Transmembrane helix</keyword>
<evidence type="ECO:0000313" key="3">
    <source>
        <dbReference type="EMBL" id="TDK86761.1"/>
    </source>
</evidence>
<organism evidence="3 4">
    <name type="scientific">Mycolicibacterium mucogenicum</name>
    <name type="common">Mycobacterium mucogenicum</name>
    <dbReference type="NCBI Taxonomy" id="56689"/>
    <lineage>
        <taxon>Bacteria</taxon>
        <taxon>Bacillati</taxon>
        <taxon>Actinomycetota</taxon>
        <taxon>Actinomycetes</taxon>
        <taxon>Mycobacteriales</taxon>
        <taxon>Mycobacteriaceae</taxon>
        <taxon>Mycolicibacterium</taxon>
    </lineage>
</organism>
<dbReference type="GO" id="GO:0052621">
    <property type="term" value="F:diguanylate cyclase activity"/>
    <property type="evidence" value="ECO:0007669"/>
    <property type="project" value="TreeGrafter"/>
</dbReference>
<dbReference type="SMART" id="SM00267">
    <property type="entry name" value="GGDEF"/>
    <property type="match status" value="1"/>
</dbReference>
<proteinExistence type="predicted"/>
<keyword evidence="1" id="KW-0472">Membrane</keyword>
<feature type="domain" description="GGDEF" evidence="2">
    <location>
        <begin position="224"/>
        <end position="362"/>
    </location>
</feature>
<sequence length="371" mass="39984">MVREWWHTPTDYEAQVEYFAKRSLTGLIQFLVGLGVGMIGLIVMISKWSGDAPAGAAVRAVSIVFITAMYVWSWVWWLRPWPSYRVSHAFLINVDIGVTVVTLLNQKVLSGMFGLSALLLVSFYIIFFDGPKALAVHSCWAVSSIAAMSMEIAIIGGGDLVLAFVKLLSGGALAVAPIAAHFGIWALRNEANEASNDPLTGLLNRRGLNLHIDDLLRGHRTRAADVVVIVIDLDRFKIVNDRFGHSVGDEVLVRCARRLESSVHGGALVARVGGEEFVVVVVDVLQPGDWVAVADRIRVALGGRDDHAPITASIGITAAAITHFAESGCDHAELLGDLVARADEAMFVAKRGGGNAVSYLPPMPDAVRTSR</sequence>
<dbReference type="InterPro" id="IPR043128">
    <property type="entry name" value="Rev_trsase/Diguanyl_cyclase"/>
</dbReference>
<dbReference type="PANTHER" id="PTHR45138">
    <property type="entry name" value="REGULATORY COMPONENTS OF SENSORY TRANSDUCTION SYSTEM"/>
    <property type="match status" value="1"/>
</dbReference>
<protein>
    <submittedName>
        <fullName evidence="3">GGDEF domain-containing protein</fullName>
    </submittedName>
</protein>
<feature type="transmembrane region" description="Helical" evidence="1">
    <location>
        <begin position="134"/>
        <end position="155"/>
    </location>
</feature>
<evidence type="ECO:0000256" key="1">
    <source>
        <dbReference type="SAM" id="Phobius"/>
    </source>
</evidence>
<name>A0A4R5WBS5_MYCMU</name>
<dbReference type="InterPro" id="IPR050469">
    <property type="entry name" value="Diguanylate_Cyclase"/>
</dbReference>
<evidence type="ECO:0000259" key="2">
    <source>
        <dbReference type="PROSITE" id="PS50887"/>
    </source>
</evidence>
<feature type="transmembrane region" description="Helical" evidence="1">
    <location>
        <begin position="57"/>
        <end position="78"/>
    </location>
</feature>
<keyword evidence="1" id="KW-0812">Transmembrane</keyword>
<dbReference type="Proteomes" id="UP000294929">
    <property type="component" value="Unassembled WGS sequence"/>
</dbReference>
<feature type="transmembrane region" description="Helical" evidence="1">
    <location>
        <begin position="167"/>
        <end position="187"/>
    </location>
</feature>
<reference evidence="3 4" key="1">
    <citation type="submission" date="2019-01" db="EMBL/GenBank/DDBJ databases">
        <title>High-quality-draft genome sequences of five non-tuberculosis mycobacteriaceae isolated from a nosocomial environment.</title>
        <authorList>
            <person name="Tiago I."/>
            <person name="Alarico S."/>
            <person name="Pereira S.G."/>
            <person name="Coelho C."/>
            <person name="Maranha A."/>
            <person name="Empadinhas N."/>
        </authorList>
    </citation>
    <scope>NUCLEOTIDE SEQUENCE [LARGE SCALE GENOMIC DNA]</scope>
    <source>
        <strain evidence="3 4">24AIII</strain>
    </source>
</reference>
<dbReference type="AlphaFoldDB" id="A0A4R5WBS5"/>
<dbReference type="PANTHER" id="PTHR45138:SF9">
    <property type="entry name" value="DIGUANYLATE CYCLASE DGCM-RELATED"/>
    <property type="match status" value="1"/>
</dbReference>
<dbReference type="EMBL" id="SDLO01000017">
    <property type="protein sequence ID" value="TDK86761.1"/>
    <property type="molecule type" value="Genomic_DNA"/>
</dbReference>
<gene>
    <name evidence="3" type="ORF">EUA03_19530</name>
</gene>
<feature type="transmembrane region" description="Helical" evidence="1">
    <location>
        <begin position="27"/>
        <end position="45"/>
    </location>
</feature>